<accession>A0A564YWS3</accession>
<dbReference type="AlphaFoldDB" id="A0A564YWS3"/>
<dbReference type="Proteomes" id="UP000321570">
    <property type="component" value="Unassembled WGS sequence"/>
</dbReference>
<organism evidence="1 2">
    <name type="scientific">Hymenolepis diminuta</name>
    <name type="common">Rat tapeworm</name>
    <dbReference type="NCBI Taxonomy" id="6216"/>
    <lineage>
        <taxon>Eukaryota</taxon>
        <taxon>Metazoa</taxon>
        <taxon>Spiralia</taxon>
        <taxon>Lophotrochozoa</taxon>
        <taxon>Platyhelminthes</taxon>
        <taxon>Cestoda</taxon>
        <taxon>Eucestoda</taxon>
        <taxon>Cyclophyllidea</taxon>
        <taxon>Hymenolepididae</taxon>
        <taxon>Hymenolepis</taxon>
    </lineage>
</organism>
<protein>
    <submittedName>
        <fullName evidence="1">Uncharacterized protein</fullName>
    </submittedName>
</protein>
<gene>
    <name evidence="1" type="ORF">WMSIL1_LOCUS10299</name>
</gene>
<keyword evidence="2" id="KW-1185">Reference proteome</keyword>
<proteinExistence type="predicted"/>
<sequence length="121" mass="13255">MTAVTEGIGMELEKRFKDLDAHFQRFNEVDNRLTEVTQTLSSLGEVVRQVTATQEAIMKKIANLPTCQCIELVDDPGTLEGQSKGDSPKKRTKLEIAVQSALEAAKDVLRPPTPPPPPPMA</sequence>
<name>A0A564YWS3_HYMDI</name>
<feature type="non-terminal residue" evidence="1">
    <location>
        <position position="121"/>
    </location>
</feature>
<reference evidence="1 2" key="1">
    <citation type="submission" date="2019-07" db="EMBL/GenBank/DDBJ databases">
        <authorList>
            <person name="Jastrzebski P J."/>
            <person name="Paukszto L."/>
            <person name="Jastrzebski P J."/>
        </authorList>
    </citation>
    <scope>NUCLEOTIDE SEQUENCE [LARGE SCALE GENOMIC DNA]</scope>
    <source>
        <strain evidence="1 2">WMS-il1</strain>
    </source>
</reference>
<dbReference type="EMBL" id="CABIJS010000444">
    <property type="protein sequence ID" value="VUZ51737.1"/>
    <property type="molecule type" value="Genomic_DNA"/>
</dbReference>
<evidence type="ECO:0000313" key="2">
    <source>
        <dbReference type="Proteomes" id="UP000321570"/>
    </source>
</evidence>
<evidence type="ECO:0000313" key="1">
    <source>
        <dbReference type="EMBL" id="VUZ51737.1"/>
    </source>
</evidence>